<dbReference type="PROSITE" id="PS50887">
    <property type="entry name" value="GGDEF"/>
    <property type="match status" value="1"/>
</dbReference>
<evidence type="ECO:0000256" key="2">
    <source>
        <dbReference type="ARBA" id="ARBA00022475"/>
    </source>
</evidence>
<keyword evidence="5 6" id="KW-0472">Membrane</keyword>
<keyword evidence="2" id="KW-1003">Cell membrane</keyword>
<dbReference type="Gene3D" id="3.30.450.20">
    <property type="entry name" value="PAS domain"/>
    <property type="match status" value="1"/>
</dbReference>
<evidence type="ECO:0000256" key="1">
    <source>
        <dbReference type="ARBA" id="ARBA00004651"/>
    </source>
</evidence>
<dbReference type="Proteomes" id="UP000094256">
    <property type="component" value="Chromosome"/>
</dbReference>
<feature type="domain" description="PAS" evidence="7">
    <location>
        <begin position="302"/>
        <end position="372"/>
    </location>
</feature>
<feature type="transmembrane region" description="Helical" evidence="6">
    <location>
        <begin position="229"/>
        <end position="249"/>
    </location>
</feature>
<evidence type="ECO:0000259" key="9">
    <source>
        <dbReference type="PROSITE" id="PS50887"/>
    </source>
</evidence>
<sequence length="597" mass="64161">MGFRDRLRAERTTVFWTFVLYAALTAAAALLTRFNHGISLIWLANGPLLAVLCRTPPHRWLPIAAAAWLGMVCMVFALFGFLLVAIPVALIDVGEALVAAALLRRRGVCDSLFRSVGTVPVFVAACATAAVLSGLAGVALLAGVRHLAFLPMWSDWIIGHGLGLLLGTPLALVVRRDEGGWTELARPGRAWAAAGVALLVAAVTFGAFWQSSLPLLFLPFLPVVIASFAFQRVGAAVSVVIVAVIGGVLTRFGHGPVMLVHGDAALHLQFFHFYLATLFITALPIAAALVQREALVRALAENEARYRLLADNATDIILTFDPNGIVRFVSPAAREIALYEPEALIGTSIAELIYPEDRARVRAVYQAGLATPERSHAFEFRAVKADGTVSWFEGNSRVVTDADGRPSAIVCILRDLEGRKQREAELEHAAATDPLTGLLNRTAFRRRVEERLRGEDQPGTLALIDLDYFKMVNDVHGHATGDTALLVLADLLRANLRADDAVGRIGGEEFAILFAGRGTAAAVAICDRLRVSLAQTMIPAPHDSFSITMSAGVMPLRRDLSVDALFSRADDALYRAKALGRNRTERAVGADPVGVPA</sequence>
<name>A0A1B3Z8F5_9SPHN</name>
<dbReference type="CDD" id="cd01949">
    <property type="entry name" value="GGDEF"/>
    <property type="match status" value="1"/>
</dbReference>
<dbReference type="GO" id="GO:0003824">
    <property type="term" value="F:catalytic activity"/>
    <property type="evidence" value="ECO:0007669"/>
    <property type="project" value="UniProtKB-ARBA"/>
</dbReference>
<dbReference type="NCBIfam" id="TIGR00254">
    <property type="entry name" value="GGDEF"/>
    <property type="match status" value="1"/>
</dbReference>
<dbReference type="InterPro" id="IPR043128">
    <property type="entry name" value="Rev_trsase/Diguanyl_cyclase"/>
</dbReference>
<dbReference type="STRING" id="1560345.AWL63_06670"/>
<feature type="domain" description="PAC" evidence="8">
    <location>
        <begin position="376"/>
        <end position="428"/>
    </location>
</feature>
<feature type="transmembrane region" description="Helical" evidence="6">
    <location>
        <begin position="12"/>
        <end position="31"/>
    </location>
</feature>
<keyword evidence="11" id="KW-1185">Reference proteome</keyword>
<dbReference type="PROSITE" id="PS50112">
    <property type="entry name" value="PAS"/>
    <property type="match status" value="1"/>
</dbReference>
<feature type="domain" description="GGDEF" evidence="9">
    <location>
        <begin position="457"/>
        <end position="589"/>
    </location>
</feature>
<dbReference type="RefSeq" id="WP_069204266.1">
    <property type="nucleotide sequence ID" value="NZ_CP014168.1"/>
</dbReference>
<dbReference type="Gene3D" id="3.30.70.270">
    <property type="match status" value="1"/>
</dbReference>
<dbReference type="Pfam" id="PF05231">
    <property type="entry name" value="MASE1"/>
    <property type="match status" value="1"/>
</dbReference>
<dbReference type="SMART" id="SM00091">
    <property type="entry name" value="PAS"/>
    <property type="match status" value="1"/>
</dbReference>
<reference evidence="10 11" key="1">
    <citation type="submission" date="2016-01" db="EMBL/GenBank/DDBJ databases">
        <title>Complete genome and mega plasmid sequence of Sphingomonas panacis DCY99 elicits systemic resistance in rice to Xanthomonas oryzae.</title>
        <authorList>
            <person name="Kim Y.J."/>
            <person name="Yang D.C."/>
            <person name="Sing P."/>
        </authorList>
    </citation>
    <scope>NUCLEOTIDE SEQUENCE [LARGE SCALE GENOMIC DNA]</scope>
    <source>
        <strain evidence="10 11">DCY99</strain>
    </source>
</reference>
<feature type="transmembrane region" description="Helical" evidence="6">
    <location>
        <begin position="156"/>
        <end position="174"/>
    </location>
</feature>
<dbReference type="InterPro" id="IPR007895">
    <property type="entry name" value="MASE1"/>
</dbReference>
<protein>
    <recommendedName>
        <fullName evidence="12">Diguanylate cyclase</fullName>
    </recommendedName>
</protein>
<keyword evidence="3 6" id="KW-0812">Transmembrane</keyword>
<dbReference type="InterPro" id="IPR029787">
    <property type="entry name" value="Nucleotide_cyclase"/>
</dbReference>
<evidence type="ECO:0000259" key="8">
    <source>
        <dbReference type="PROSITE" id="PS50113"/>
    </source>
</evidence>
<dbReference type="FunFam" id="3.30.70.270:FF:000001">
    <property type="entry name" value="Diguanylate cyclase domain protein"/>
    <property type="match status" value="1"/>
</dbReference>
<feature type="transmembrane region" description="Helical" evidence="6">
    <location>
        <begin position="60"/>
        <end position="79"/>
    </location>
</feature>
<dbReference type="PROSITE" id="PS50113">
    <property type="entry name" value="PAC"/>
    <property type="match status" value="1"/>
</dbReference>
<dbReference type="InterPro" id="IPR013767">
    <property type="entry name" value="PAS_fold"/>
</dbReference>
<comment type="subcellular location">
    <subcellularLocation>
        <location evidence="1">Cell membrane</location>
        <topology evidence="1">Multi-pass membrane protein</topology>
    </subcellularLocation>
</comment>
<organism evidence="10 11">
    <name type="scientific">Sphingomonas panacis</name>
    <dbReference type="NCBI Taxonomy" id="1560345"/>
    <lineage>
        <taxon>Bacteria</taxon>
        <taxon>Pseudomonadati</taxon>
        <taxon>Pseudomonadota</taxon>
        <taxon>Alphaproteobacteria</taxon>
        <taxon>Sphingomonadales</taxon>
        <taxon>Sphingomonadaceae</taxon>
        <taxon>Sphingomonas</taxon>
    </lineage>
</organism>
<dbReference type="Pfam" id="PF00990">
    <property type="entry name" value="GGDEF"/>
    <property type="match status" value="1"/>
</dbReference>
<dbReference type="InterPro" id="IPR000700">
    <property type="entry name" value="PAS-assoc_C"/>
</dbReference>
<dbReference type="CDD" id="cd00130">
    <property type="entry name" value="PAS"/>
    <property type="match status" value="1"/>
</dbReference>
<feature type="transmembrane region" description="Helical" evidence="6">
    <location>
        <begin position="270"/>
        <end position="290"/>
    </location>
</feature>
<dbReference type="Pfam" id="PF00989">
    <property type="entry name" value="PAS"/>
    <property type="match status" value="1"/>
</dbReference>
<dbReference type="InterPro" id="IPR052155">
    <property type="entry name" value="Biofilm_reg_signaling"/>
</dbReference>
<dbReference type="GO" id="GO:0005886">
    <property type="term" value="C:plasma membrane"/>
    <property type="evidence" value="ECO:0007669"/>
    <property type="project" value="UniProtKB-SubCell"/>
</dbReference>
<dbReference type="InterPro" id="IPR000160">
    <property type="entry name" value="GGDEF_dom"/>
</dbReference>
<evidence type="ECO:0000256" key="6">
    <source>
        <dbReference type="SAM" id="Phobius"/>
    </source>
</evidence>
<feature type="transmembrane region" description="Helical" evidence="6">
    <location>
        <begin position="190"/>
        <end position="209"/>
    </location>
</feature>
<dbReference type="PANTHER" id="PTHR44757">
    <property type="entry name" value="DIGUANYLATE CYCLASE DGCP"/>
    <property type="match status" value="1"/>
</dbReference>
<evidence type="ECO:0008006" key="12">
    <source>
        <dbReference type="Google" id="ProtNLM"/>
    </source>
</evidence>
<dbReference type="GO" id="GO:0006355">
    <property type="term" value="P:regulation of DNA-templated transcription"/>
    <property type="evidence" value="ECO:0007669"/>
    <property type="project" value="InterPro"/>
</dbReference>
<dbReference type="InterPro" id="IPR001610">
    <property type="entry name" value="PAC"/>
</dbReference>
<dbReference type="InterPro" id="IPR035965">
    <property type="entry name" value="PAS-like_dom_sf"/>
</dbReference>
<dbReference type="NCBIfam" id="TIGR00229">
    <property type="entry name" value="sensory_box"/>
    <property type="match status" value="1"/>
</dbReference>
<keyword evidence="4 6" id="KW-1133">Transmembrane helix</keyword>
<evidence type="ECO:0000313" key="10">
    <source>
        <dbReference type="EMBL" id="AOH83698.1"/>
    </source>
</evidence>
<proteinExistence type="predicted"/>
<dbReference type="KEGG" id="span:AWL63_06670"/>
<evidence type="ECO:0000256" key="4">
    <source>
        <dbReference type="ARBA" id="ARBA00022989"/>
    </source>
</evidence>
<dbReference type="PANTHER" id="PTHR44757:SF2">
    <property type="entry name" value="BIOFILM ARCHITECTURE MAINTENANCE PROTEIN MBAA"/>
    <property type="match status" value="1"/>
</dbReference>
<accession>A0A1B3Z8F5</accession>
<dbReference type="InterPro" id="IPR000014">
    <property type="entry name" value="PAS"/>
</dbReference>
<evidence type="ECO:0000259" key="7">
    <source>
        <dbReference type="PROSITE" id="PS50112"/>
    </source>
</evidence>
<dbReference type="OrthoDB" id="9812260at2"/>
<dbReference type="SMART" id="SM00086">
    <property type="entry name" value="PAC"/>
    <property type="match status" value="1"/>
</dbReference>
<dbReference type="EMBL" id="CP014168">
    <property type="protein sequence ID" value="AOH83698.1"/>
    <property type="molecule type" value="Genomic_DNA"/>
</dbReference>
<evidence type="ECO:0000313" key="11">
    <source>
        <dbReference type="Proteomes" id="UP000094256"/>
    </source>
</evidence>
<evidence type="ECO:0000256" key="3">
    <source>
        <dbReference type="ARBA" id="ARBA00022692"/>
    </source>
</evidence>
<feature type="transmembrane region" description="Helical" evidence="6">
    <location>
        <begin position="115"/>
        <end position="144"/>
    </location>
</feature>
<dbReference type="SUPFAM" id="SSF55785">
    <property type="entry name" value="PYP-like sensor domain (PAS domain)"/>
    <property type="match status" value="1"/>
</dbReference>
<dbReference type="SMART" id="SM00267">
    <property type="entry name" value="GGDEF"/>
    <property type="match status" value="1"/>
</dbReference>
<gene>
    <name evidence="10" type="ORF">AWL63_06670</name>
</gene>
<dbReference type="AlphaFoldDB" id="A0A1B3Z8F5"/>
<dbReference type="SUPFAM" id="SSF55073">
    <property type="entry name" value="Nucleotide cyclase"/>
    <property type="match status" value="1"/>
</dbReference>
<evidence type="ECO:0000256" key="5">
    <source>
        <dbReference type="ARBA" id="ARBA00023136"/>
    </source>
</evidence>